<dbReference type="GO" id="GO:0005886">
    <property type="term" value="C:plasma membrane"/>
    <property type="evidence" value="ECO:0007669"/>
    <property type="project" value="TreeGrafter"/>
</dbReference>
<dbReference type="GeneTree" id="ENSGT00940000164012"/>
<reference evidence="4" key="1">
    <citation type="submission" date="2025-08" db="UniProtKB">
        <authorList>
            <consortium name="Ensembl"/>
        </authorList>
    </citation>
    <scope>IDENTIFICATION</scope>
</reference>
<dbReference type="Gene3D" id="2.60.40.640">
    <property type="match status" value="2"/>
</dbReference>
<reference evidence="4" key="2">
    <citation type="submission" date="2025-09" db="UniProtKB">
        <authorList>
            <consortium name="Ensembl"/>
        </authorList>
    </citation>
    <scope>IDENTIFICATION</scope>
</reference>
<sequence>MPSIKSLTLVYDALNEYGTFSEGDTITGRVTLDLIKDTGVQTLSVKVKGDAGVRWTEKRGDRTYTYSAHRRYFKLKEFLVPEDSKDTVLPQGVHVYKFSFNIPAVNMPSSFRGHHGKIVYMVEAVLSRSWRMNQTVEKEIHFVSKSLPNFHSLMLHQVGSAKKEMGLFSKGQVTLDATLDRRAYAPGETMVISAQINNSSSSKMTPKFSLIQNVLYRATTSTKHESIVIHKVADNCIKPQTQQEVKCTIKIPHDQIHTISNCEIISVDYHLKVYLDISFAFDPEVVFPVIIFPHTLAPGPQPGVTGGPYPPGVFGGPSNSDFPPPAVSLGPYPALPIGGPSNNDFPPPAVSLGPYAAGAFGGPSNTHFPPPTFPMGPYPASPSLCSDGYPGAQRCSTPPPVYPNNPAGAHPTQPGMSGAYNNPLPQLTSQYGSPFSSSSSSSVLHPPPTAPTFHPPISAPQSHQSSYSPNITPTAPTYNLLPSAPLMNTDFLSQSDEPPPAYTVLFPSPDAKNSDAK</sequence>
<dbReference type="InParanoid" id="A0A3Q3LRI5"/>
<feature type="domain" description="Arrestin C-terminal-like" evidence="3">
    <location>
        <begin position="169"/>
        <end position="298"/>
    </location>
</feature>
<dbReference type="PANTHER" id="PTHR11188:SF135">
    <property type="entry name" value="ARRESTIN DOMAIN CONTAINING 3-LIKE-RELATED"/>
    <property type="match status" value="1"/>
</dbReference>
<dbReference type="Pfam" id="PF02752">
    <property type="entry name" value="Arrestin_C"/>
    <property type="match status" value="1"/>
</dbReference>
<dbReference type="InterPro" id="IPR014752">
    <property type="entry name" value="Arrestin-like_C"/>
</dbReference>
<name>A0A3Q3LRI5_9TELE</name>
<dbReference type="SMART" id="SM01017">
    <property type="entry name" value="Arrestin_C"/>
    <property type="match status" value="1"/>
</dbReference>
<protein>
    <submittedName>
        <fullName evidence="4">Arrestin domain-containing protein 3-like</fullName>
    </submittedName>
</protein>
<organism evidence="4 5">
    <name type="scientific">Mastacembelus armatus</name>
    <name type="common">zig-zag eel</name>
    <dbReference type="NCBI Taxonomy" id="205130"/>
    <lineage>
        <taxon>Eukaryota</taxon>
        <taxon>Metazoa</taxon>
        <taxon>Chordata</taxon>
        <taxon>Craniata</taxon>
        <taxon>Vertebrata</taxon>
        <taxon>Euteleostomi</taxon>
        <taxon>Actinopterygii</taxon>
        <taxon>Neopterygii</taxon>
        <taxon>Teleostei</taxon>
        <taxon>Neoteleostei</taxon>
        <taxon>Acanthomorphata</taxon>
        <taxon>Anabantaria</taxon>
        <taxon>Synbranchiformes</taxon>
        <taxon>Mastacembelidae</taxon>
        <taxon>Mastacembelus</taxon>
    </lineage>
</organism>
<evidence type="ECO:0000313" key="5">
    <source>
        <dbReference type="Proteomes" id="UP000261640"/>
    </source>
</evidence>
<feature type="compositionally biased region" description="Pro residues" evidence="2">
    <location>
        <begin position="445"/>
        <end position="458"/>
    </location>
</feature>
<proteinExistence type="inferred from homology"/>
<comment type="similarity">
    <text evidence="1">Belongs to the arrestin family.</text>
</comment>
<dbReference type="Ensembl" id="ENSMAMT00000017326.2">
    <property type="protein sequence ID" value="ENSMAMP00000016873.1"/>
    <property type="gene ID" value="ENSMAMG00000011426.2"/>
</dbReference>
<dbReference type="GeneID" id="113139117"/>
<accession>A0A3Q3LRI5</accession>
<evidence type="ECO:0000313" key="4">
    <source>
        <dbReference type="Ensembl" id="ENSMAMP00000016873.1"/>
    </source>
</evidence>
<dbReference type="Pfam" id="PF00339">
    <property type="entry name" value="Arrestin_N"/>
    <property type="match status" value="1"/>
</dbReference>
<evidence type="ECO:0000259" key="3">
    <source>
        <dbReference type="SMART" id="SM01017"/>
    </source>
</evidence>
<evidence type="ECO:0000256" key="1">
    <source>
        <dbReference type="ARBA" id="ARBA00005298"/>
    </source>
</evidence>
<dbReference type="OrthoDB" id="7785529at2759"/>
<dbReference type="SUPFAM" id="SSF81296">
    <property type="entry name" value="E set domains"/>
    <property type="match status" value="2"/>
</dbReference>
<dbReference type="AlphaFoldDB" id="A0A3Q3LRI5"/>
<evidence type="ECO:0000256" key="2">
    <source>
        <dbReference type="SAM" id="MobiDB-lite"/>
    </source>
</evidence>
<dbReference type="InterPro" id="IPR050357">
    <property type="entry name" value="Arrestin_domain-protein"/>
</dbReference>
<dbReference type="InterPro" id="IPR011022">
    <property type="entry name" value="Arrestin_C-like"/>
</dbReference>
<keyword evidence="5" id="KW-1185">Reference proteome</keyword>
<dbReference type="GO" id="GO:0007399">
    <property type="term" value="P:nervous system development"/>
    <property type="evidence" value="ECO:0007669"/>
    <property type="project" value="UniProtKB-ARBA"/>
</dbReference>
<feature type="region of interest" description="Disordered" evidence="2">
    <location>
        <begin position="389"/>
        <end position="517"/>
    </location>
</feature>
<dbReference type="PANTHER" id="PTHR11188">
    <property type="entry name" value="ARRESTIN DOMAIN CONTAINING PROTEIN"/>
    <property type="match status" value="1"/>
</dbReference>
<dbReference type="GO" id="GO:0015031">
    <property type="term" value="P:protein transport"/>
    <property type="evidence" value="ECO:0007669"/>
    <property type="project" value="TreeGrafter"/>
</dbReference>
<dbReference type="Proteomes" id="UP000261640">
    <property type="component" value="Unplaced"/>
</dbReference>
<dbReference type="RefSeq" id="XP_026177889.1">
    <property type="nucleotide sequence ID" value="XM_026322104.2"/>
</dbReference>
<feature type="compositionally biased region" description="Polar residues" evidence="2">
    <location>
        <begin position="419"/>
        <end position="435"/>
    </location>
</feature>
<dbReference type="InterPro" id="IPR011021">
    <property type="entry name" value="Arrestin-like_N"/>
</dbReference>
<feature type="compositionally biased region" description="Polar residues" evidence="2">
    <location>
        <begin position="459"/>
        <end position="477"/>
    </location>
</feature>
<dbReference type="InterPro" id="IPR014756">
    <property type="entry name" value="Ig_E-set"/>
</dbReference>
<dbReference type="GO" id="GO:0005737">
    <property type="term" value="C:cytoplasm"/>
    <property type="evidence" value="ECO:0007669"/>
    <property type="project" value="TreeGrafter"/>
</dbReference>
<dbReference type="STRING" id="205130.ENSMAMP00000016873"/>